<dbReference type="AlphaFoldDB" id="A0A1Y3KA12"/>
<reference evidence="1 2" key="1">
    <citation type="submission" date="2017-05" db="EMBL/GenBank/DDBJ databases">
        <title>Whole genome sequence of Pseudomonas putida isolate 1312 commercialized as a biostimulant.</title>
        <authorList>
            <person name="Crovadore J."/>
            <person name="Blanc P."/>
            <person name="Chablais R."/>
            <person name="Cochard B."/>
            <person name="Grizard D."/>
            <person name="Lefort F."/>
        </authorList>
    </citation>
    <scope>NUCLEOTIDE SEQUENCE [LARGE SCALE GENOMIC DNA]</scope>
    <source>
        <strain evidence="1 2">1312</strain>
    </source>
</reference>
<protein>
    <submittedName>
        <fullName evidence="1">Uncharacterized protein</fullName>
    </submittedName>
</protein>
<name>A0A1Y3KA12_PSEPU</name>
<gene>
    <name evidence="1" type="ORF">B8W72_29920</name>
</gene>
<dbReference type="RefSeq" id="WP_086979354.1">
    <property type="nucleotide sequence ID" value="NZ_NFSB01000091.1"/>
</dbReference>
<proteinExistence type="predicted"/>
<evidence type="ECO:0000313" key="1">
    <source>
        <dbReference type="EMBL" id="OUM22668.1"/>
    </source>
</evidence>
<dbReference type="Proteomes" id="UP000196082">
    <property type="component" value="Unassembled WGS sequence"/>
</dbReference>
<evidence type="ECO:0000313" key="2">
    <source>
        <dbReference type="Proteomes" id="UP000196082"/>
    </source>
</evidence>
<comment type="caution">
    <text evidence="1">The sequence shown here is derived from an EMBL/GenBank/DDBJ whole genome shotgun (WGS) entry which is preliminary data.</text>
</comment>
<dbReference type="EMBL" id="NFSB01000091">
    <property type="protein sequence ID" value="OUM22668.1"/>
    <property type="molecule type" value="Genomic_DNA"/>
</dbReference>
<accession>A0A1Y3KA12</accession>
<organism evidence="1 2">
    <name type="scientific">Pseudomonas putida</name>
    <name type="common">Arthrobacter siderocapsulatus</name>
    <dbReference type="NCBI Taxonomy" id="303"/>
    <lineage>
        <taxon>Bacteria</taxon>
        <taxon>Pseudomonadati</taxon>
        <taxon>Pseudomonadota</taxon>
        <taxon>Gammaproteobacteria</taxon>
        <taxon>Pseudomonadales</taxon>
        <taxon>Pseudomonadaceae</taxon>
        <taxon>Pseudomonas</taxon>
    </lineage>
</organism>
<sequence>MAFRVLPYSIDNLIGCFVDGSPFTTRDRVAAKLHRVYFEEYFAALGARSIVVEEDYIDKDYLEDYAAYYDRCFQNYPRRTHRLHFFDVEIGTDGLRAAIEGGEGCEPEARLQQAYLGFVVVKPLPQSVVGRTCLRTYPDDSGRRHFPCLRTYDVNLFGMQLKVHSLAYQEQDTVVAACATSALWSCFQGTGKLFQHTTPPPVQITNWAGEHMPEEFGDVSARAFPNNGLTASQMAYAVRRVGLEPVVIGAARRDVLNGVAYAFLRGKIPSVLVYRLVQKEDDSFVNKGQHAVAITGFSLSDGPAIADPETGFQLRSTRIDKLYGHDDQVGPFARMQWCDPAEDGSLHPCQFSMLETSRETDIYADIDFLLLPLYHKIRIPYSLIHDAIMGLDIFMEGVRSTLYSDVPRGEWDIFLTTANDYKMSVRTDYVKWKLDREEALYKSMPRFMWRVLLRVNNQVQLDILFDATGIAQHNLIVHLVSRGAYERVLKMLVIASSESGAQLKPQIAAVLDSFSSAQAQTVKKPAIPDAVPVEDVSVEVA</sequence>